<dbReference type="AlphaFoldDB" id="A0A377PXG7"/>
<dbReference type="EMBL" id="UGJE01000002">
    <property type="protein sequence ID" value="STQ87102.1"/>
    <property type="molecule type" value="Genomic_DNA"/>
</dbReference>
<keyword evidence="3" id="KW-1185">Reference proteome</keyword>
<gene>
    <name evidence="2" type="ORF">NCTC12714_01919</name>
</gene>
<dbReference type="Proteomes" id="UP000255139">
    <property type="component" value="Unassembled WGS sequence"/>
</dbReference>
<organism evidence="2 3">
    <name type="scientific">Helicobacter muridarum</name>
    <dbReference type="NCBI Taxonomy" id="216"/>
    <lineage>
        <taxon>Bacteria</taxon>
        <taxon>Pseudomonadati</taxon>
        <taxon>Campylobacterota</taxon>
        <taxon>Epsilonproteobacteria</taxon>
        <taxon>Campylobacterales</taxon>
        <taxon>Helicobacteraceae</taxon>
        <taxon>Helicobacter</taxon>
    </lineage>
</organism>
<evidence type="ECO:0000313" key="2">
    <source>
        <dbReference type="EMBL" id="STQ87102.1"/>
    </source>
</evidence>
<feature type="transmembrane region" description="Helical" evidence="1">
    <location>
        <begin position="7"/>
        <end position="29"/>
    </location>
</feature>
<keyword evidence="1" id="KW-0472">Membrane</keyword>
<feature type="transmembrane region" description="Helical" evidence="1">
    <location>
        <begin position="69"/>
        <end position="93"/>
    </location>
</feature>
<name>A0A377PXG7_9HELI</name>
<proteinExistence type="predicted"/>
<reference evidence="2 3" key="1">
    <citation type="submission" date="2018-06" db="EMBL/GenBank/DDBJ databases">
        <authorList>
            <consortium name="Pathogen Informatics"/>
            <person name="Doyle S."/>
        </authorList>
    </citation>
    <scope>NUCLEOTIDE SEQUENCE [LARGE SCALE GENOMIC DNA]</scope>
    <source>
        <strain evidence="2 3">NCTC12714</strain>
    </source>
</reference>
<dbReference type="SUPFAM" id="SSF103473">
    <property type="entry name" value="MFS general substrate transporter"/>
    <property type="match status" value="1"/>
</dbReference>
<evidence type="ECO:0000256" key="1">
    <source>
        <dbReference type="SAM" id="Phobius"/>
    </source>
</evidence>
<sequence length="97" mass="11400">MYFLINSIAWIYIGMFIVCFGAFLTHSILNNLNNSLNQQYKGVLSGLYLSFYYTWGTFESYLPSFIFEIFGWEILIILITILSSFTSIVLYLYTRKD</sequence>
<evidence type="ECO:0000313" key="3">
    <source>
        <dbReference type="Proteomes" id="UP000255139"/>
    </source>
</evidence>
<keyword evidence="1" id="KW-0812">Transmembrane</keyword>
<protein>
    <submittedName>
        <fullName evidence="2">Major facilitator superfamily protein</fullName>
    </submittedName>
</protein>
<dbReference type="InterPro" id="IPR036259">
    <property type="entry name" value="MFS_trans_sf"/>
</dbReference>
<keyword evidence="1" id="KW-1133">Transmembrane helix</keyword>
<accession>A0A377PXG7</accession>